<feature type="transmembrane region" description="Helical" evidence="6">
    <location>
        <begin position="103"/>
        <end position="124"/>
    </location>
</feature>
<dbReference type="InterPro" id="IPR000276">
    <property type="entry name" value="GPCR_Rhodpsn"/>
</dbReference>
<sequence>MNESFCAVIQQYAFSNSDLKELRTTFIANCVFNNFLSYTAIMLNIVTMYAIRRTSSLPKTLKTLLLSLAFSDVGVGLFVQPLYTFSLVKWLKLDRPSCNTYQVWNISSNLFSAASFLGVVAVSVDRVLAVHLHLRYQELVTHKRVVTVVISIWVFSAFISLLVLWSSSATQNLVLLVIAATGFIVSFVVCTRIYLTVRRHKKQIQSMQIQEIVQAGEKANFTALIKSTVGLFYVYLVFLISYLPFFICIAVVRIYGSSIAFRKVFIFSWTLIFLNSSLNPVIYCWKMRHIRRAIIEILGNLSWSRSQPSRLHYNRSSRVVHVEN</sequence>
<feature type="transmembrane region" description="Helical" evidence="6">
    <location>
        <begin position="264"/>
        <end position="285"/>
    </location>
</feature>
<keyword evidence="5 6" id="KW-0472">Membrane</keyword>
<dbReference type="PRINTS" id="PR00237">
    <property type="entry name" value="GPCRRHODOPSN"/>
</dbReference>
<evidence type="ECO:0000313" key="8">
    <source>
        <dbReference type="EMBL" id="CAH3128091.1"/>
    </source>
</evidence>
<evidence type="ECO:0000256" key="4">
    <source>
        <dbReference type="ARBA" id="ARBA00022989"/>
    </source>
</evidence>
<evidence type="ECO:0000259" key="7">
    <source>
        <dbReference type="PROSITE" id="PS50262"/>
    </source>
</evidence>
<dbReference type="PROSITE" id="PS50262">
    <property type="entry name" value="G_PROTEIN_RECEP_F1_2"/>
    <property type="match status" value="1"/>
</dbReference>
<gene>
    <name evidence="8" type="ORF">PMEA_00013279</name>
</gene>
<dbReference type="AlphaFoldDB" id="A0AAU9WWK4"/>
<dbReference type="CDD" id="cd00637">
    <property type="entry name" value="7tm_classA_rhodopsin-like"/>
    <property type="match status" value="1"/>
</dbReference>
<keyword evidence="4 6" id="KW-1133">Transmembrane helix</keyword>
<keyword evidence="3 6" id="KW-0812">Transmembrane</keyword>
<feature type="transmembrane region" description="Helical" evidence="6">
    <location>
        <begin position="145"/>
        <end position="167"/>
    </location>
</feature>
<keyword evidence="9" id="KW-1185">Reference proteome</keyword>
<evidence type="ECO:0000256" key="1">
    <source>
        <dbReference type="ARBA" id="ARBA00004651"/>
    </source>
</evidence>
<dbReference type="SUPFAM" id="SSF81321">
    <property type="entry name" value="Family A G protein-coupled receptor-like"/>
    <property type="match status" value="1"/>
</dbReference>
<protein>
    <recommendedName>
        <fullName evidence="7">G-protein coupled receptors family 1 profile domain-containing protein</fullName>
    </recommendedName>
</protein>
<accession>A0AAU9WWK4</accession>
<organism evidence="8 9">
    <name type="scientific">Pocillopora meandrina</name>
    <dbReference type="NCBI Taxonomy" id="46732"/>
    <lineage>
        <taxon>Eukaryota</taxon>
        <taxon>Metazoa</taxon>
        <taxon>Cnidaria</taxon>
        <taxon>Anthozoa</taxon>
        <taxon>Hexacorallia</taxon>
        <taxon>Scleractinia</taxon>
        <taxon>Astrocoeniina</taxon>
        <taxon>Pocilloporidae</taxon>
        <taxon>Pocillopora</taxon>
    </lineage>
</organism>
<feature type="domain" description="G-protein coupled receptors family 1 profile" evidence="7">
    <location>
        <begin position="43"/>
        <end position="283"/>
    </location>
</feature>
<dbReference type="GO" id="GO:0005886">
    <property type="term" value="C:plasma membrane"/>
    <property type="evidence" value="ECO:0007669"/>
    <property type="project" value="UniProtKB-SubCell"/>
</dbReference>
<feature type="transmembrane region" description="Helical" evidence="6">
    <location>
        <begin position="26"/>
        <end position="51"/>
    </location>
</feature>
<proteinExistence type="predicted"/>
<dbReference type="PANTHER" id="PTHR22750">
    <property type="entry name" value="G-PROTEIN COUPLED RECEPTOR"/>
    <property type="match status" value="1"/>
</dbReference>
<name>A0AAU9WWK4_9CNID</name>
<dbReference type="Pfam" id="PF00001">
    <property type="entry name" value="7tm_1"/>
    <property type="match status" value="1"/>
</dbReference>
<comment type="subcellular location">
    <subcellularLocation>
        <location evidence="1">Cell membrane</location>
        <topology evidence="1">Multi-pass membrane protein</topology>
    </subcellularLocation>
</comment>
<evidence type="ECO:0000256" key="6">
    <source>
        <dbReference type="SAM" id="Phobius"/>
    </source>
</evidence>
<dbReference type="EMBL" id="CALNXJ010000023">
    <property type="protein sequence ID" value="CAH3128091.1"/>
    <property type="molecule type" value="Genomic_DNA"/>
</dbReference>
<dbReference type="Proteomes" id="UP001159428">
    <property type="component" value="Unassembled WGS sequence"/>
</dbReference>
<reference evidence="8 9" key="1">
    <citation type="submission" date="2022-05" db="EMBL/GenBank/DDBJ databases">
        <authorList>
            <consortium name="Genoscope - CEA"/>
            <person name="William W."/>
        </authorList>
    </citation>
    <scope>NUCLEOTIDE SEQUENCE [LARGE SCALE GENOMIC DNA]</scope>
</reference>
<evidence type="ECO:0000313" key="9">
    <source>
        <dbReference type="Proteomes" id="UP001159428"/>
    </source>
</evidence>
<feature type="transmembrane region" description="Helical" evidence="6">
    <location>
        <begin position="232"/>
        <end position="252"/>
    </location>
</feature>
<evidence type="ECO:0000256" key="2">
    <source>
        <dbReference type="ARBA" id="ARBA00022475"/>
    </source>
</evidence>
<keyword evidence="2" id="KW-1003">Cell membrane</keyword>
<evidence type="ECO:0000256" key="3">
    <source>
        <dbReference type="ARBA" id="ARBA00022692"/>
    </source>
</evidence>
<dbReference type="GO" id="GO:0004930">
    <property type="term" value="F:G protein-coupled receptor activity"/>
    <property type="evidence" value="ECO:0007669"/>
    <property type="project" value="InterPro"/>
</dbReference>
<comment type="caution">
    <text evidence="8">The sequence shown here is derived from an EMBL/GenBank/DDBJ whole genome shotgun (WGS) entry which is preliminary data.</text>
</comment>
<dbReference type="Gene3D" id="1.20.1070.10">
    <property type="entry name" value="Rhodopsin 7-helix transmembrane proteins"/>
    <property type="match status" value="1"/>
</dbReference>
<evidence type="ECO:0000256" key="5">
    <source>
        <dbReference type="ARBA" id="ARBA00023136"/>
    </source>
</evidence>
<dbReference type="InterPro" id="IPR017452">
    <property type="entry name" value="GPCR_Rhodpsn_7TM"/>
</dbReference>
<feature type="transmembrane region" description="Helical" evidence="6">
    <location>
        <begin position="63"/>
        <end position="83"/>
    </location>
</feature>
<feature type="transmembrane region" description="Helical" evidence="6">
    <location>
        <begin position="173"/>
        <end position="195"/>
    </location>
</feature>